<dbReference type="InterPro" id="IPR001851">
    <property type="entry name" value="ABC_transp_permease"/>
</dbReference>
<dbReference type="RefSeq" id="WP_011487910.1">
    <property type="nucleotide sequence ID" value="NC_007951.1"/>
</dbReference>
<evidence type="ECO:0000256" key="5">
    <source>
        <dbReference type="ARBA" id="ARBA00022970"/>
    </source>
</evidence>
<dbReference type="GO" id="GO:0022857">
    <property type="term" value="F:transmembrane transporter activity"/>
    <property type="evidence" value="ECO:0007669"/>
    <property type="project" value="InterPro"/>
</dbReference>
<organism evidence="10 11">
    <name type="scientific">Paraburkholderia xenovorans (strain LB400)</name>
    <dbReference type="NCBI Taxonomy" id="266265"/>
    <lineage>
        <taxon>Bacteria</taxon>
        <taxon>Pseudomonadati</taxon>
        <taxon>Pseudomonadota</taxon>
        <taxon>Betaproteobacteria</taxon>
        <taxon>Burkholderiales</taxon>
        <taxon>Burkholderiaceae</taxon>
        <taxon>Paraburkholderia</taxon>
    </lineage>
</organism>
<evidence type="ECO:0000256" key="9">
    <source>
        <dbReference type="SAM" id="Phobius"/>
    </source>
</evidence>
<keyword evidence="11" id="KW-1185">Reference proteome</keyword>
<dbReference type="EMBL" id="CP000270">
    <property type="protein sequence ID" value="ABE30211.1"/>
    <property type="molecule type" value="Genomic_DNA"/>
</dbReference>
<dbReference type="GO" id="GO:0005886">
    <property type="term" value="C:plasma membrane"/>
    <property type="evidence" value="ECO:0007669"/>
    <property type="project" value="UniProtKB-SubCell"/>
</dbReference>
<comment type="similarity">
    <text evidence="8">Belongs to the binding-protein-dependent transport system permease family. LivHM subfamily.</text>
</comment>
<gene>
    <name evidence="10" type="ORF">Bxe_A2753</name>
</gene>
<dbReference type="Proteomes" id="UP000001817">
    <property type="component" value="Chromosome 1"/>
</dbReference>
<feature type="transmembrane region" description="Helical" evidence="9">
    <location>
        <begin position="264"/>
        <end position="285"/>
    </location>
</feature>
<comment type="subcellular location">
    <subcellularLocation>
        <location evidence="1">Cell membrane</location>
        <topology evidence="1">Multi-pass membrane protein</topology>
    </subcellularLocation>
</comment>
<reference evidence="10 11" key="1">
    <citation type="journal article" date="2006" name="Proc. Natl. Acad. Sci. U.S.A.">
        <title>Burkholderia xenovorans LB400 harbors a multi-replicon, 9.73-Mbp genome shaped for versatility.</title>
        <authorList>
            <person name="Chain P.S."/>
            <person name="Denef V.J."/>
            <person name="Konstantinidis K.T."/>
            <person name="Vergez L.M."/>
            <person name="Agullo L."/>
            <person name="Reyes V.L."/>
            <person name="Hauser L."/>
            <person name="Cordova M."/>
            <person name="Gomez L."/>
            <person name="Gonzalez M."/>
            <person name="Land M."/>
            <person name="Lao V."/>
            <person name="Larimer F."/>
            <person name="LiPuma J.J."/>
            <person name="Mahenthiralingam E."/>
            <person name="Malfatti S.A."/>
            <person name="Marx C.J."/>
            <person name="Parnell J.J."/>
            <person name="Ramette A."/>
            <person name="Richardson P."/>
            <person name="Seeger M."/>
            <person name="Smith D."/>
            <person name="Spilker T."/>
            <person name="Sul W.J."/>
            <person name="Tsoi T.V."/>
            <person name="Ulrich L.E."/>
            <person name="Zhulin I.B."/>
            <person name="Tiedje J.M."/>
        </authorList>
    </citation>
    <scope>NUCLEOTIDE SEQUENCE [LARGE SCALE GENOMIC DNA]</scope>
    <source>
        <strain evidence="10 11">LB400</strain>
    </source>
</reference>
<keyword evidence="7 9" id="KW-0472">Membrane</keyword>
<evidence type="ECO:0000256" key="7">
    <source>
        <dbReference type="ARBA" id="ARBA00023136"/>
    </source>
</evidence>
<dbReference type="Pfam" id="PF02653">
    <property type="entry name" value="BPD_transp_2"/>
    <property type="match status" value="1"/>
</dbReference>
<feature type="transmembrane region" description="Helical" evidence="9">
    <location>
        <begin position="58"/>
        <end position="81"/>
    </location>
</feature>
<dbReference type="CDD" id="cd06582">
    <property type="entry name" value="TM_PBP1_LivH_like"/>
    <property type="match status" value="1"/>
</dbReference>
<feature type="transmembrane region" description="Helical" evidence="9">
    <location>
        <begin position="6"/>
        <end position="27"/>
    </location>
</feature>
<evidence type="ECO:0000313" key="11">
    <source>
        <dbReference type="Proteomes" id="UP000001817"/>
    </source>
</evidence>
<name>Q140M8_PARXL</name>
<dbReference type="PANTHER" id="PTHR11795">
    <property type="entry name" value="BRANCHED-CHAIN AMINO ACID TRANSPORT SYSTEM PERMEASE PROTEIN LIVH"/>
    <property type="match status" value="1"/>
</dbReference>
<dbReference type="AlphaFoldDB" id="Q140M8"/>
<proteinExistence type="inferred from homology"/>
<dbReference type="GO" id="GO:0006865">
    <property type="term" value="P:amino acid transport"/>
    <property type="evidence" value="ECO:0007669"/>
    <property type="project" value="UniProtKB-KW"/>
</dbReference>
<keyword evidence="6 9" id="KW-1133">Transmembrane helix</keyword>
<accession>Q140M8</accession>
<dbReference type="PATRIC" id="fig|266265.5.peg.1741"/>
<evidence type="ECO:0000256" key="2">
    <source>
        <dbReference type="ARBA" id="ARBA00022448"/>
    </source>
</evidence>
<evidence type="ECO:0000313" key="10">
    <source>
        <dbReference type="EMBL" id="ABE30211.1"/>
    </source>
</evidence>
<dbReference type="STRING" id="266265.Bxe_A2753"/>
<dbReference type="eggNOG" id="COG0559">
    <property type="taxonomic scope" value="Bacteria"/>
</dbReference>
<keyword evidence="2" id="KW-0813">Transport</keyword>
<feature type="transmembrane region" description="Helical" evidence="9">
    <location>
        <begin position="93"/>
        <end position="112"/>
    </location>
</feature>
<dbReference type="KEGG" id="bxe:Bxe_A2753"/>
<keyword evidence="4 9" id="KW-0812">Transmembrane</keyword>
<dbReference type="OrthoDB" id="25113at2"/>
<evidence type="ECO:0000256" key="4">
    <source>
        <dbReference type="ARBA" id="ARBA00022692"/>
    </source>
</evidence>
<dbReference type="InterPro" id="IPR052157">
    <property type="entry name" value="BCAA_transport_permease"/>
</dbReference>
<feature type="transmembrane region" description="Helical" evidence="9">
    <location>
        <begin position="188"/>
        <end position="210"/>
    </location>
</feature>
<sequence length="290" mass="30050">MTAELIIGGLASGSLYALIGIAVVLVLQATDVPNFAQGEMAMFSTFVAYTMLNTYSLSWWIALPAAIVFAALQGIVVQQLIIRPLLGSPTINAVIATLGLNMALHSVAGMIWGNLTNVFTSPVADLPMFRLFGVNVSPDSALTILVSVAMIIVFTLILRHTRAGIALRAASQDQAVAKLMGISVSRSFALAWAMGSVAGLVAGILVAPILFLDVNLMAPLLIKGFAGAVLGGLSSLPGVFVGGLLLGVVENLLGAYVSGTFNEALSFILIIVVLIVAPAGIFGRVKSTKV</sequence>
<evidence type="ECO:0000256" key="3">
    <source>
        <dbReference type="ARBA" id="ARBA00022475"/>
    </source>
</evidence>
<evidence type="ECO:0000256" key="6">
    <source>
        <dbReference type="ARBA" id="ARBA00022989"/>
    </source>
</evidence>
<keyword evidence="5" id="KW-0029">Amino-acid transport</keyword>
<keyword evidence="3" id="KW-1003">Cell membrane</keyword>
<dbReference type="PANTHER" id="PTHR11795:SF451">
    <property type="entry name" value="ABC TRANSPORTER PERMEASE PROTEIN"/>
    <property type="match status" value="1"/>
</dbReference>
<evidence type="ECO:0000256" key="8">
    <source>
        <dbReference type="ARBA" id="ARBA00037998"/>
    </source>
</evidence>
<feature type="transmembrane region" description="Helical" evidence="9">
    <location>
        <begin position="140"/>
        <end position="158"/>
    </location>
</feature>
<dbReference type="KEGG" id="bxb:DR64_436"/>
<evidence type="ECO:0000256" key="1">
    <source>
        <dbReference type="ARBA" id="ARBA00004651"/>
    </source>
</evidence>
<protein>
    <submittedName>
        <fullName evidence="10">Amino acid/amide ABC transporter membrane protein 1, HAAT family</fullName>
    </submittedName>
</protein>